<evidence type="ECO:0000256" key="2">
    <source>
        <dbReference type="ARBA" id="ARBA00007613"/>
    </source>
</evidence>
<evidence type="ECO:0000313" key="9">
    <source>
        <dbReference type="EMBL" id="QCC84582.1"/>
    </source>
</evidence>
<name>A0A4P7UM75_DESDE</name>
<dbReference type="OrthoDB" id="5442767at2"/>
<reference evidence="9 10" key="1">
    <citation type="submission" date="2019-02" db="EMBL/GenBank/DDBJ databases">
        <title>Complete Genome Sequence of Desulfovibrio desulfuricans IC1, a Sulfonate Utilizing Anaerobe.</title>
        <authorList>
            <person name="Day L.A."/>
            <person name="De Leon K.B."/>
            <person name="Wall J.D."/>
        </authorList>
    </citation>
    <scope>NUCLEOTIDE SEQUENCE [LARGE SCALE GENOMIC DNA]</scope>
    <source>
        <strain evidence="9 10">IC1</strain>
    </source>
</reference>
<dbReference type="InterPro" id="IPR003423">
    <property type="entry name" value="OMP_efflux"/>
</dbReference>
<dbReference type="Proteomes" id="UP000297065">
    <property type="component" value="Chromosome"/>
</dbReference>
<keyword evidence="5" id="KW-0812">Transmembrane</keyword>
<evidence type="ECO:0000256" key="4">
    <source>
        <dbReference type="ARBA" id="ARBA00022452"/>
    </source>
</evidence>
<evidence type="ECO:0000256" key="7">
    <source>
        <dbReference type="ARBA" id="ARBA00023237"/>
    </source>
</evidence>
<evidence type="ECO:0000256" key="8">
    <source>
        <dbReference type="SAM" id="SignalP"/>
    </source>
</evidence>
<evidence type="ECO:0000256" key="6">
    <source>
        <dbReference type="ARBA" id="ARBA00023136"/>
    </source>
</evidence>
<dbReference type="PANTHER" id="PTHR30026:SF20">
    <property type="entry name" value="OUTER MEMBRANE PROTEIN TOLC"/>
    <property type="match status" value="1"/>
</dbReference>
<proteinExistence type="inferred from homology"/>
<dbReference type="Pfam" id="PF02321">
    <property type="entry name" value="OEP"/>
    <property type="match status" value="1"/>
</dbReference>
<gene>
    <name evidence="9" type="ORF">DDIC_01535</name>
</gene>
<evidence type="ECO:0000256" key="1">
    <source>
        <dbReference type="ARBA" id="ARBA00004442"/>
    </source>
</evidence>
<keyword evidence="3" id="KW-0813">Transport</keyword>
<evidence type="ECO:0000256" key="3">
    <source>
        <dbReference type="ARBA" id="ARBA00022448"/>
    </source>
</evidence>
<dbReference type="EMBL" id="CP036295">
    <property type="protein sequence ID" value="QCC84582.1"/>
    <property type="molecule type" value="Genomic_DNA"/>
</dbReference>
<feature type="signal peptide" evidence="8">
    <location>
        <begin position="1"/>
        <end position="26"/>
    </location>
</feature>
<evidence type="ECO:0008006" key="11">
    <source>
        <dbReference type="Google" id="ProtNLM"/>
    </source>
</evidence>
<feature type="chain" id="PRO_5020189436" description="TolC family protein" evidence="8">
    <location>
        <begin position="27"/>
        <end position="486"/>
    </location>
</feature>
<dbReference type="GO" id="GO:1990281">
    <property type="term" value="C:efflux pump complex"/>
    <property type="evidence" value="ECO:0007669"/>
    <property type="project" value="TreeGrafter"/>
</dbReference>
<dbReference type="GO" id="GO:0015562">
    <property type="term" value="F:efflux transmembrane transporter activity"/>
    <property type="evidence" value="ECO:0007669"/>
    <property type="project" value="InterPro"/>
</dbReference>
<dbReference type="Gene3D" id="1.20.1600.10">
    <property type="entry name" value="Outer membrane efflux proteins (OEP)"/>
    <property type="match status" value="1"/>
</dbReference>
<keyword evidence="7" id="KW-0998">Cell outer membrane</keyword>
<comment type="subcellular location">
    <subcellularLocation>
        <location evidence="1">Cell outer membrane</location>
    </subcellularLocation>
</comment>
<dbReference type="SUPFAM" id="SSF56954">
    <property type="entry name" value="Outer membrane efflux proteins (OEP)"/>
    <property type="match status" value="1"/>
</dbReference>
<dbReference type="GO" id="GO:0009279">
    <property type="term" value="C:cell outer membrane"/>
    <property type="evidence" value="ECO:0007669"/>
    <property type="project" value="UniProtKB-SubCell"/>
</dbReference>
<dbReference type="GO" id="GO:0015288">
    <property type="term" value="F:porin activity"/>
    <property type="evidence" value="ECO:0007669"/>
    <property type="project" value="TreeGrafter"/>
</dbReference>
<keyword evidence="4" id="KW-1134">Transmembrane beta strand</keyword>
<keyword evidence="6" id="KW-0472">Membrane</keyword>
<keyword evidence="8" id="KW-0732">Signal</keyword>
<dbReference type="InterPro" id="IPR051906">
    <property type="entry name" value="TolC-like"/>
</dbReference>
<dbReference type="RefSeq" id="WP_136398819.1">
    <property type="nucleotide sequence ID" value="NZ_CP036295.1"/>
</dbReference>
<sequence>MLTAQANLTTRFFLLLMLTAALLAGACSKKAGLKSPELPAKHWLEEAPGVPVENKSKLESAVPNLYDPKKVFSFEDCVFLTIQQSPALVNSAVDIEIKRLAQTDAVWKYLPEPHMQFTVSNNLTRYNMDNKDTPSDYGQTRFRVGFFAAFPNPMATYFEHQVQTAMVNLAISTHRKAVGKAISKIGEAYLQLQAQQKIVEAQKELLPLGKELVDYWQKVESVDGRQGVSLNLAIQHQRELELRLEQTRMKEIMQRTKLKILAGVEPQQRLEVDTKSADTVLAGFDGHRLTWEERWPATEDELLLRGQVKLGDYNIMVAWAQYVPTMSIALNNNPPSGQYQPTSGTEDTFLHLTFDFPLIDWGRRYRGVQTARMNKAQAFHELARKRTDYSNQWLQSEQRVALAETELKLAKTRLDTASMQFKEAQISFHEGIVQLPDMANKQEDMVQARIAYINADLDYKLAQLEWMSLSNSLAQRFLGLPAKEVL</sequence>
<accession>A0A4P7UM75</accession>
<evidence type="ECO:0000313" key="10">
    <source>
        <dbReference type="Proteomes" id="UP000297065"/>
    </source>
</evidence>
<organism evidence="9 10">
    <name type="scientific">Desulfovibrio desulfuricans</name>
    <dbReference type="NCBI Taxonomy" id="876"/>
    <lineage>
        <taxon>Bacteria</taxon>
        <taxon>Pseudomonadati</taxon>
        <taxon>Thermodesulfobacteriota</taxon>
        <taxon>Desulfovibrionia</taxon>
        <taxon>Desulfovibrionales</taxon>
        <taxon>Desulfovibrionaceae</taxon>
        <taxon>Desulfovibrio</taxon>
    </lineage>
</organism>
<evidence type="ECO:0000256" key="5">
    <source>
        <dbReference type="ARBA" id="ARBA00022692"/>
    </source>
</evidence>
<dbReference type="AlphaFoldDB" id="A0A4P7UM75"/>
<dbReference type="PANTHER" id="PTHR30026">
    <property type="entry name" value="OUTER MEMBRANE PROTEIN TOLC"/>
    <property type="match status" value="1"/>
</dbReference>
<comment type="similarity">
    <text evidence="2">Belongs to the outer membrane factor (OMF) (TC 1.B.17) family.</text>
</comment>
<protein>
    <recommendedName>
        <fullName evidence="11">TolC family protein</fullName>
    </recommendedName>
</protein>